<proteinExistence type="predicted"/>
<protein>
    <submittedName>
        <fullName evidence="1">Uncharacterized protein</fullName>
    </submittedName>
</protein>
<accession>A0A1H3JX63</accession>
<dbReference type="STRING" id="589385.SAMN05421504_105575"/>
<organism evidence="1 2">
    <name type="scientific">Amycolatopsis xylanica</name>
    <dbReference type="NCBI Taxonomy" id="589385"/>
    <lineage>
        <taxon>Bacteria</taxon>
        <taxon>Bacillati</taxon>
        <taxon>Actinomycetota</taxon>
        <taxon>Actinomycetes</taxon>
        <taxon>Pseudonocardiales</taxon>
        <taxon>Pseudonocardiaceae</taxon>
        <taxon>Amycolatopsis</taxon>
    </lineage>
</organism>
<keyword evidence="2" id="KW-1185">Reference proteome</keyword>
<dbReference type="RefSeq" id="WP_091292889.1">
    <property type="nucleotide sequence ID" value="NZ_FNON01000005.1"/>
</dbReference>
<sequence>MNDEQLRAMLVGAVAAARRGADQEAVLLCDCLTTGSEQLARDGIRQLAMANVEMLRSLVELPSEGMPLFVIDGEDADGGRISIDEFEPAQRAATRVMLAYAHDRPADADLQLDVVATIPGPAEMRLVFVHILCWTLELLDLCGERDQPVPGWLRPVAA</sequence>
<gene>
    <name evidence="1" type="ORF">SAMN05421504_105575</name>
</gene>
<dbReference type="AlphaFoldDB" id="A0A1H3JX63"/>
<reference evidence="1 2" key="1">
    <citation type="submission" date="2016-10" db="EMBL/GenBank/DDBJ databases">
        <authorList>
            <person name="de Groot N.N."/>
        </authorList>
    </citation>
    <scope>NUCLEOTIDE SEQUENCE [LARGE SCALE GENOMIC DNA]</scope>
    <source>
        <strain evidence="1 2">CPCC 202699</strain>
    </source>
</reference>
<dbReference type="EMBL" id="FNON01000005">
    <property type="protein sequence ID" value="SDY44550.1"/>
    <property type="molecule type" value="Genomic_DNA"/>
</dbReference>
<name>A0A1H3JX63_9PSEU</name>
<dbReference type="Proteomes" id="UP000199515">
    <property type="component" value="Unassembled WGS sequence"/>
</dbReference>
<evidence type="ECO:0000313" key="1">
    <source>
        <dbReference type="EMBL" id="SDY44550.1"/>
    </source>
</evidence>
<evidence type="ECO:0000313" key="2">
    <source>
        <dbReference type="Proteomes" id="UP000199515"/>
    </source>
</evidence>
<dbReference type="OrthoDB" id="3627316at2"/>